<dbReference type="AlphaFoldDB" id="A0A485NLY2"/>
<keyword evidence="2" id="KW-0813">Transport</keyword>
<protein>
    <submittedName>
        <fullName evidence="2">Voltage-gated potassium channel</fullName>
    </submittedName>
</protein>
<keyword evidence="2" id="KW-0407">Ion channel</keyword>
<evidence type="ECO:0000256" key="1">
    <source>
        <dbReference type="SAM" id="MobiDB-lite"/>
    </source>
</evidence>
<keyword evidence="3" id="KW-1185">Reference proteome</keyword>
<accession>A0A485NLY2</accession>
<proteinExistence type="predicted"/>
<reference evidence="2 3" key="1">
    <citation type="submission" date="2019-01" db="EMBL/GenBank/DDBJ databases">
        <authorList>
            <person name="Alioto T."/>
            <person name="Alioto T."/>
        </authorList>
    </citation>
    <scope>NUCLEOTIDE SEQUENCE [LARGE SCALE GENOMIC DNA]</scope>
</reference>
<dbReference type="EMBL" id="CAAGRJ010017369">
    <property type="protein sequence ID" value="VFV32696.1"/>
    <property type="molecule type" value="Genomic_DNA"/>
</dbReference>
<name>A0A485NLY2_LYNPA</name>
<organism evidence="2 3">
    <name type="scientific">Lynx pardinus</name>
    <name type="common">Iberian lynx</name>
    <name type="synonym">Felis pardina</name>
    <dbReference type="NCBI Taxonomy" id="191816"/>
    <lineage>
        <taxon>Eukaryota</taxon>
        <taxon>Metazoa</taxon>
        <taxon>Chordata</taxon>
        <taxon>Craniata</taxon>
        <taxon>Vertebrata</taxon>
        <taxon>Euteleostomi</taxon>
        <taxon>Mammalia</taxon>
        <taxon>Eutheria</taxon>
        <taxon>Laurasiatheria</taxon>
        <taxon>Carnivora</taxon>
        <taxon>Feliformia</taxon>
        <taxon>Felidae</taxon>
        <taxon>Felinae</taxon>
        <taxon>Lynx</taxon>
    </lineage>
</organism>
<gene>
    <name evidence="2" type="ORF">LYPA_23C003585</name>
</gene>
<feature type="compositionally biased region" description="Basic and acidic residues" evidence="1">
    <location>
        <begin position="30"/>
        <end position="46"/>
    </location>
</feature>
<keyword evidence="2" id="KW-0406">Ion transport</keyword>
<feature type="region of interest" description="Disordered" evidence="1">
    <location>
        <begin position="1"/>
        <end position="55"/>
    </location>
</feature>
<evidence type="ECO:0000313" key="3">
    <source>
        <dbReference type="Proteomes" id="UP000386466"/>
    </source>
</evidence>
<sequence length="92" mass="10125">MLAARTGAAGSQISEENPKFRRQSGLSTGGKDKSPKKASENGKDRSLSPTGQTQLRARQLALVREVEMNWYLKLYDLSSEHTAAHTTGMPHR</sequence>
<dbReference type="Proteomes" id="UP000386466">
    <property type="component" value="Unassembled WGS sequence"/>
</dbReference>
<dbReference type="GO" id="GO:0034220">
    <property type="term" value="P:monoatomic ion transmembrane transport"/>
    <property type="evidence" value="ECO:0007669"/>
    <property type="project" value="UniProtKB-KW"/>
</dbReference>
<evidence type="ECO:0000313" key="2">
    <source>
        <dbReference type="EMBL" id="VFV32696.1"/>
    </source>
</evidence>